<comment type="caution">
    <text evidence="1">The sequence shown here is derived from an EMBL/GenBank/DDBJ whole genome shotgun (WGS) entry which is preliminary data.</text>
</comment>
<reference evidence="2" key="1">
    <citation type="journal article" date="2014" name="Genome Announc.">
        <title>Genome Sequence of Arthrobacter siccitolerans 4J27, a Xeroprotectant-Producing Desiccation-Tolerant Microorganism.</title>
        <authorList>
            <person name="Manzanera M."/>
            <person name="Santa-Cruz-Calvo L."/>
            <person name="Vilchez J.I."/>
            <person name="Garcia-Fontana C."/>
            <person name="Silva-Castro G.A."/>
            <person name="Calvo C."/>
            <person name="Gonzalez-Lopez J."/>
        </authorList>
    </citation>
    <scope>NUCLEOTIDE SEQUENCE [LARGE SCALE GENOMIC DNA]</scope>
    <source>
        <strain evidence="2">4J27</strain>
    </source>
</reference>
<evidence type="ECO:0000313" key="1">
    <source>
        <dbReference type="EMBL" id="CCQ46161.1"/>
    </source>
</evidence>
<dbReference type="STRING" id="861266.ARTSIC4J27_2121"/>
<evidence type="ECO:0008006" key="3">
    <source>
        <dbReference type="Google" id="ProtNLM"/>
    </source>
</evidence>
<gene>
    <name evidence="1" type="ORF">ARTSIC4J27_2121</name>
</gene>
<protein>
    <recommendedName>
        <fullName evidence="3">Alanine racemase</fullName>
    </recommendedName>
</protein>
<dbReference type="InterPro" id="IPR051466">
    <property type="entry name" value="D-amino_acid_metab_enzyme"/>
</dbReference>
<accession>A0A024H356</accession>
<evidence type="ECO:0000313" key="2">
    <source>
        <dbReference type="Proteomes" id="UP000035722"/>
    </source>
</evidence>
<dbReference type="PANTHER" id="PTHR28004">
    <property type="entry name" value="ZGC:162816-RELATED"/>
    <property type="match status" value="1"/>
</dbReference>
<sequence length="71" mass="7354">MATAVQAKGLAVRPHVKTHKIPEIAQMQLAAGAVGLTLATLGEAEVFAEYGAQLERLRSGRKSIVAITAAA</sequence>
<dbReference type="AlphaFoldDB" id="A0A024H356"/>
<dbReference type="PANTHER" id="PTHR28004:SF2">
    <property type="entry name" value="D-SERINE DEHYDRATASE"/>
    <property type="match status" value="1"/>
</dbReference>
<dbReference type="InterPro" id="IPR029066">
    <property type="entry name" value="PLP-binding_barrel"/>
</dbReference>
<name>A0A024H356_9MICC</name>
<organism evidence="1 2">
    <name type="scientific">Pseudarthrobacter siccitolerans</name>
    <dbReference type="NCBI Taxonomy" id="861266"/>
    <lineage>
        <taxon>Bacteria</taxon>
        <taxon>Bacillati</taxon>
        <taxon>Actinomycetota</taxon>
        <taxon>Actinomycetes</taxon>
        <taxon>Micrococcales</taxon>
        <taxon>Micrococcaceae</taxon>
        <taxon>Pseudarthrobacter</taxon>
    </lineage>
</organism>
<dbReference type="Gene3D" id="3.20.20.10">
    <property type="entry name" value="Alanine racemase"/>
    <property type="match status" value="1"/>
</dbReference>
<dbReference type="EMBL" id="CAQI01000042">
    <property type="protein sequence ID" value="CCQ46161.1"/>
    <property type="molecule type" value="Genomic_DNA"/>
</dbReference>
<keyword evidence="2" id="KW-1185">Reference proteome</keyword>
<proteinExistence type="predicted"/>
<dbReference type="SUPFAM" id="SSF51419">
    <property type="entry name" value="PLP-binding barrel"/>
    <property type="match status" value="1"/>
</dbReference>
<dbReference type="Proteomes" id="UP000035722">
    <property type="component" value="Unassembled WGS sequence"/>
</dbReference>
<dbReference type="GO" id="GO:0008721">
    <property type="term" value="F:D-serine ammonia-lyase activity"/>
    <property type="evidence" value="ECO:0007669"/>
    <property type="project" value="TreeGrafter"/>
</dbReference>
<dbReference type="RefSeq" id="WP_050055093.1">
    <property type="nucleotide sequence ID" value="NZ_CAQI01000042.1"/>
</dbReference>
<dbReference type="GO" id="GO:0036088">
    <property type="term" value="P:D-serine catabolic process"/>
    <property type="evidence" value="ECO:0007669"/>
    <property type="project" value="TreeGrafter"/>
</dbReference>